<feature type="domain" description="N-acetyltransferase" evidence="2">
    <location>
        <begin position="134"/>
        <end position="291"/>
    </location>
</feature>
<proteinExistence type="predicted"/>
<reference evidence="3 4" key="1">
    <citation type="submission" date="2016-10" db="EMBL/GenBank/DDBJ databases">
        <title>Genome sequence of Streptomyces gilvigriseus MUSC 26.</title>
        <authorList>
            <person name="Lee L.-H."/>
            <person name="Ser H.-L."/>
        </authorList>
    </citation>
    <scope>NUCLEOTIDE SEQUENCE [LARGE SCALE GENOMIC DNA]</scope>
    <source>
        <strain evidence="3 4">MUSC 26</strain>
    </source>
</reference>
<dbReference type="PROSITE" id="PS51186">
    <property type="entry name" value="GNAT"/>
    <property type="match status" value="2"/>
</dbReference>
<name>A0A1J7C970_9ACTN</name>
<dbReference type="PANTHER" id="PTHR43072">
    <property type="entry name" value="N-ACETYLTRANSFERASE"/>
    <property type="match status" value="1"/>
</dbReference>
<evidence type="ECO:0000313" key="4">
    <source>
        <dbReference type="Proteomes" id="UP000243342"/>
    </source>
</evidence>
<feature type="region of interest" description="Disordered" evidence="1">
    <location>
        <begin position="1"/>
        <end position="24"/>
    </location>
</feature>
<dbReference type="OrthoDB" id="3381976at2"/>
<comment type="caution">
    <text evidence="3">The sequence shown here is derived from an EMBL/GenBank/DDBJ whole genome shotgun (WGS) entry which is preliminary data.</text>
</comment>
<dbReference type="Pfam" id="PF00583">
    <property type="entry name" value="Acetyltransf_1"/>
    <property type="match status" value="2"/>
</dbReference>
<dbReference type="RefSeq" id="WP_071657865.1">
    <property type="nucleotide sequence ID" value="NZ_MLCF01000109.1"/>
</dbReference>
<evidence type="ECO:0000259" key="2">
    <source>
        <dbReference type="PROSITE" id="PS51186"/>
    </source>
</evidence>
<keyword evidence="4" id="KW-1185">Reference proteome</keyword>
<gene>
    <name evidence="3" type="ORF">BIV57_17665</name>
</gene>
<dbReference type="Proteomes" id="UP000243342">
    <property type="component" value="Unassembled WGS sequence"/>
</dbReference>
<evidence type="ECO:0000256" key="1">
    <source>
        <dbReference type="SAM" id="MobiDB-lite"/>
    </source>
</evidence>
<dbReference type="AlphaFoldDB" id="A0A1J7C970"/>
<organism evidence="3 4">
    <name type="scientific">Mangrovactinospora gilvigrisea</name>
    <dbReference type="NCBI Taxonomy" id="1428644"/>
    <lineage>
        <taxon>Bacteria</taxon>
        <taxon>Bacillati</taxon>
        <taxon>Actinomycetota</taxon>
        <taxon>Actinomycetes</taxon>
        <taxon>Kitasatosporales</taxon>
        <taxon>Streptomycetaceae</taxon>
        <taxon>Mangrovactinospora</taxon>
    </lineage>
</organism>
<protein>
    <recommendedName>
        <fullName evidence="2">N-acetyltransferase domain-containing protein</fullName>
    </recommendedName>
</protein>
<evidence type="ECO:0000313" key="3">
    <source>
        <dbReference type="EMBL" id="OIV36186.1"/>
    </source>
</evidence>
<accession>A0A1J7C970</accession>
<feature type="domain" description="N-acetyltransferase" evidence="2">
    <location>
        <begin position="1"/>
        <end position="128"/>
    </location>
</feature>
<dbReference type="SUPFAM" id="SSF55729">
    <property type="entry name" value="Acyl-CoA N-acyltransferases (Nat)"/>
    <property type="match status" value="2"/>
</dbReference>
<dbReference type="GO" id="GO:0016747">
    <property type="term" value="F:acyltransferase activity, transferring groups other than amino-acyl groups"/>
    <property type="evidence" value="ECO:0007669"/>
    <property type="project" value="InterPro"/>
</dbReference>
<dbReference type="InterPro" id="IPR016181">
    <property type="entry name" value="Acyl_CoA_acyltransferase"/>
</dbReference>
<dbReference type="InterPro" id="IPR000182">
    <property type="entry name" value="GNAT_dom"/>
</dbReference>
<dbReference type="EMBL" id="MLCF01000109">
    <property type="protein sequence ID" value="OIV36186.1"/>
    <property type="molecule type" value="Genomic_DNA"/>
</dbReference>
<dbReference type="Gene3D" id="3.40.630.30">
    <property type="match status" value="2"/>
</dbReference>
<dbReference type="STRING" id="1428644.BIV57_17665"/>
<sequence length="291" mass="30528">MTTTLRPAGPEEDVPGAPPGTRTRRYEICVNSRPAGGIRITVGPDGPTGRTGELSELAVEENGRRRGRGTVGVLAAEEVLRARGVSRVIAGIPPEPDGTAALAMAASLGYVPDTRWMAKAVPAEADLPELGGGRTARPVTEEEFPAWAARAFASFARLSAASGAGAPDPEAARAAGEEALRVLLPDGAATRDAVLRTLVDADGADVASLWLGFRRSEGSTGRRGWVYAVEADEAHRGQGHGRAAMLLAERECRAAGVDELGLNVHEGNAAALGLYTSLGYRTTRRWYAKRL</sequence>
<dbReference type="CDD" id="cd04301">
    <property type="entry name" value="NAT_SF"/>
    <property type="match status" value="1"/>
</dbReference>